<name>A0ABU4JUU3_9CLOT</name>
<evidence type="ECO:0000313" key="3">
    <source>
        <dbReference type="Proteomes" id="UP001281656"/>
    </source>
</evidence>
<keyword evidence="1" id="KW-0812">Transmembrane</keyword>
<dbReference type="RefSeq" id="WP_318798323.1">
    <property type="nucleotide sequence ID" value="NZ_JARUJP010000014.1"/>
</dbReference>
<accession>A0ABU4JUU3</accession>
<reference evidence="2 3" key="1">
    <citation type="submission" date="2023-04" db="EMBL/GenBank/DDBJ databases">
        <title>Clostridium tannerae sp. nov., isolated from the fecal material of an alpaca.</title>
        <authorList>
            <person name="Miller S."/>
            <person name="Hendry M."/>
            <person name="King J."/>
            <person name="Sankaranarayanan K."/>
            <person name="Lawson P.A."/>
        </authorList>
    </citation>
    <scope>NUCLEOTIDE SEQUENCE [LARGE SCALE GENOMIC DNA]</scope>
    <source>
        <strain evidence="2 3">A1-XYC3</strain>
    </source>
</reference>
<keyword evidence="1" id="KW-1133">Transmembrane helix</keyword>
<feature type="transmembrane region" description="Helical" evidence="1">
    <location>
        <begin position="95"/>
        <end position="120"/>
    </location>
</feature>
<dbReference type="Proteomes" id="UP001281656">
    <property type="component" value="Unassembled WGS sequence"/>
</dbReference>
<protein>
    <submittedName>
        <fullName evidence="2">Uncharacterized protein</fullName>
    </submittedName>
</protein>
<keyword evidence="1" id="KW-0472">Membrane</keyword>
<comment type="caution">
    <text evidence="2">The sequence shown here is derived from an EMBL/GenBank/DDBJ whole genome shotgun (WGS) entry which is preliminary data.</text>
</comment>
<feature type="transmembrane region" description="Helical" evidence="1">
    <location>
        <begin position="26"/>
        <end position="43"/>
    </location>
</feature>
<sequence length="177" mass="21084">MNYDYNEWCEARKKGMLKYLLDSKHIMLSSVIITIFIMVEFIAKKNLCKTRELIFHFIFLFAIFTCTQVVSQIYKWKFMKCLYERTIKAKRVLLNYFKIMIGILDLWLPVGVLSSLYFIHIKLETIRHILTFITSVFSMSILWILLGVVIDIFFIVKNSSNKEIVKEHFIIMISCKL</sequence>
<feature type="transmembrane region" description="Helical" evidence="1">
    <location>
        <begin position="55"/>
        <end position="74"/>
    </location>
</feature>
<feature type="transmembrane region" description="Helical" evidence="1">
    <location>
        <begin position="132"/>
        <end position="156"/>
    </location>
</feature>
<keyword evidence="3" id="KW-1185">Reference proteome</keyword>
<dbReference type="EMBL" id="JARUJP010000014">
    <property type="protein sequence ID" value="MDW8801919.1"/>
    <property type="molecule type" value="Genomic_DNA"/>
</dbReference>
<gene>
    <name evidence="2" type="ORF">P8V03_12250</name>
</gene>
<evidence type="ECO:0000256" key="1">
    <source>
        <dbReference type="SAM" id="Phobius"/>
    </source>
</evidence>
<evidence type="ECO:0000313" key="2">
    <source>
        <dbReference type="EMBL" id="MDW8801919.1"/>
    </source>
</evidence>
<proteinExistence type="predicted"/>
<organism evidence="2 3">
    <name type="scientific">Clostridium tanneri</name>
    <dbReference type="NCBI Taxonomy" id="3037988"/>
    <lineage>
        <taxon>Bacteria</taxon>
        <taxon>Bacillati</taxon>
        <taxon>Bacillota</taxon>
        <taxon>Clostridia</taxon>
        <taxon>Eubacteriales</taxon>
        <taxon>Clostridiaceae</taxon>
        <taxon>Clostridium</taxon>
    </lineage>
</organism>